<name>A0ABS4GYG4_9BACL</name>
<dbReference type="InterPro" id="IPR002052">
    <property type="entry name" value="DNA_methylase_N6_adenine_CS"/>
</dbReference>
<dbReference type="Gene3D" id="3.40.50.150">
    <property type="entry name" value="Vaccinia Virus protein VP39"/>
    <property type="match status" value="1"/>
</dbReference>
<feature type="domain" description="Type II methyltransferase M.TaqI-like" evidence="6">
    <location>
        <begin position="370"/>
        <end position="584"/>
    </location>
</feature>
<keyword evidence="4" id="KW-0949">S-adenosyl-L-methionine</keyword>
<sequence>MNKTAIKNFAIWARKKLIAEITYKAGLIGVTGKGIKNPLPQSTKDVQFFDIGAKEPYSITGVEIEQRRNLADIIQKKEKQSDYKTAYNSVIEEVAYTWFNRLIAVRFMEVNDYLPSRIRVLSSESSSKIEPDLVTSPFDADLDYTPFEKDRIIQLKNENKLDELFRMLFIKQCNALNAILPELFEKTNDYTELLMNVSFTDKDGVVYRLVHDIPEDDFNVEKEGQVEIIGWLYQYYNTEPKDETFALLKKNVKITKERIPAATQLFTPDWIVRYMVENSLGRLWLEGHPNDQLKANWKYYLDEAEQEPEVQAQLDAVREVYKNIKPEDIKVIDPCMGSGHILVYAFDVLMQIYESYGYSQRDAAKSILENNLYGLDIDNRAYQLAYFAVMMKARQYNRRIFNGEISCHVHAIQESNEINRAQLRYFGQGMSDLERNTAVNQIEYLLDTMRDAKEYGSILNVDNLNWELLYKFTDKVDFNGQITLDSIGLDATQKQLRQLVEIAVVLAQKYDVVVTNPPYMGNNSFNSKMSDFVKVEYPDSKWDLFAVFIERCNRFTKLNCYQAMITQHSWMFLSSYETLRKKMIRFDIVNMAHLGAKAFDEIGGEIVQTTSFVIRKSDMNSYCGIYVRLVDLLGQQEKETAFLSKNNEFISAKINFSKIPGTPLSYWVSEPIANAFINGKSITEYVDTFQGIITGDNDKFLRLWTEVESTKIPFHATNMKEVNLQKTYWIPYNKGGEFRKWYGIQDYVVNWKNGPDDKTRGKKTFQDYYLREYVAWSYTVSNSIAARYYPPGFLWDVRGSGIMDKSNLLYYLQALICSKIGITLFRVNNSTLSCQVENIIQLPIIVDESQRDLVTDIVKNCVEISKNEWNSFEISWDFVQHPFLTFQSTNKISDSYAAWDKYTISQFSKLKSNEEKLNSIFIKIYGLEGDLTPEVEDKEVTLRKADLGREVRSFISYAVGCMFGRYSLDVDGLVYAGGDWNDSKYTTFTPDKDNVIPITDEQYFEDDIVGLFCAFLKKSFGSDTLEENLDFIAKALGNKGNTSREVIRNYFLKDFFKDHCKVYQKRPIYWLFDSGKEDGFKALIYMHRYNEDTIGNLRIDYLHRMQRIYESEIARMQDTIDNSNNAREIAAATKRKEKLIRQLKETKEYDEKIAHLALARISIDLDDGVKVNYDKVQTGTDGKKLDVLAKI</sequence>
<evidence type="ECO:0000256" key="3">
    <source>
        <dbReference type="ARBA" id="ARBA00022679"/>
    </source>
</evidence>
<comment type="catalytic activity">
    <reaction evidence="5">
        <text>a 2'-deoxyadenosine in DNA + S-adenosyl-L-methionine = an N(6)-methyl-2'-deoxyadenosine in DNA + S-adenosyl-L-homocysteine + H(+)</text>
        <dbReference type="Rhea" id="RHEA:15197"/>
        <dbReference type="Rhea" id="RHEA-COMP:12418"/>
        <dbReference type="Rhea" id="RHEA-COMP:12419"/>
        <dbReference type="ChEBI" id="CHEBI:15378"/>
        <dbReference type="ChEBI" id="CHEBI:57856"/>
        <dbReference type="ChEBI" id="CHEBI:59789"/>
        <dbReference type="ChEBI" id="CHEBI:90615"/>
        <dbReference type="ChEBI" id="CHEBI:90616"/>
        <dbReference type="EC" id="2.1.1.72"/>
    </reaction>
</comment>
<dbReference type="Pfam" id="PF07669">
    <property type="entry name" value="Eco57I"/>
    <property type="match status" value="1"/>
</dbReference>
<proteinExistence type="predicted"/>
<evidence type="ECO:0000313" key="7">
    <source>
        <dbReference type="EMBL" id="MBP1935311.1"/>
    </source>
</evidence>
<comment type="caution">
    <text evidence="7">The sequence shown here is derived from an EMBL/GenBank/DDBJ whole genome shotgun (WGS) entry which is preliminary data.</text>
</comment>
<gene>
    <name evidence="7" type="ORF">J2Z20_000172</name>
</gene>
<reference evidence="7 8" key="1">
    <citation type="submission" date="2021-03" db="EMBL/GenBank/DDBJ databases">
        <title>Genomic Encyclopedia of Type Strains, Phase IV (KMG-IV): sequencing the most valuable type-strain genomes for metagenomic binning, comparative biology and taxonomic classification.</title>
        <authorList>
            <person name="Goeker M."/>
        </authorList>
    </citation>
    <scope>NUCLEOTIDE SEQUENCE [LARGE SCALE GENOMIC DNA]</scope>
    <source>
        <strain evidence="7 8">DSM 23491</strain>
    </source>
</reference>
<dbReference type="PANTHER" id="PTHR33841">
    <property type="entry name" value="DNA METHYLTRANSFERASE YEEA-RELATED"/>
    <property type="match status" value="1"/>
</dbReference>
<evidence type="ECO:0000256" key="4">
    <source>
        <dbReference type="ARBA" id="ARBA00022691"/>
    </source>
</evidence>
<dbReference type="InterPro" id="IPR011639">
    <property type="entry name" value="MethylTrfase_TaqI-like_dom"/>
</dbReference>
<dbReference type="PROSITE" id="PS00092">
    <property type="entry name" value="N6_MTASE"/>
    <property type="match status" value="1"/>
</dbReference>
<dbReference type="InterPro" id="IPR047939">
    <property type="entry name" value="BREX_1_PglX"/>
</dbReference>
<organism evidence="7 8">
    <name type="scientific">Paenibacillus sediminis</name>
    <dbReference type="NCBI Taxonomy" id="664909"/>
    <lineage>
        <taxon>Bacteria</taxon>
        <taxon>Bacillati</taxon>
        <taxon>Bacillota</taxon>
        <taxon>Bacilli</taxon>
        <taxon>Bacillales</taxon>
        <taxon>Paenibacillaceae</taxon>
        <taxon>Paenibacillus</taxon>
    </lineage>
</organism>
<dbReference type="Proteomes" id="UP001519273">
    <property type="component" value="Unassembled WGS sequence"/>
</dbReference>
<accession>A0ABS4GYG4</accession>
<keyword evidence="2 7" id="KW-0489">Methyltransferase</keyword>
<dbReference type="PANTHER" id="PTHR33841:SF1">
    <property type="entry name" value="DNA METHYLTRANSFERASE A"/>
    <property type="match status" value="1"/>
</dbReference>
<dbReference type="SUPFAM" id="SSF53335">
    <property type="entry name" value="S-adenosyl-L-methionine-dependent methyltransferases"/>
    <property type="match status" value="1"/>
</dbReference>
<dbReference type="InterPro" id="IPR029063">
    <property type="entry name" value="SAM-dependent_MTases_sf"/>
</dbReference>
<protein>
    <recommendedName>
        <fullName evidence="1">site-specific DNA-methyltransferase (adenine-specific)</fullName>
        <ecNumber evidence="1">2.1.1.72</ecNumber>
    </recommendedName>
</protein>
<dbReference type="EMBL" id="JAGGKP010000001">
    <property type="protein sequence ID" value="MBP1935311.1"/>
    <property type="molecule type" value="Genomic_DNA"/>
</dbReference>
<dbReference type="RefSeq" id="WP_209844450.1">
    <property type="nucleotide sequence ID" value="NZ_CBCRVE010000001.1"/>
</dbReference>
<dbReference type="NCBIfam" id="NF033452">
    <property type="entry name" value="BREX_1_MTaseX"/>
    <property type="match status" value="1"/>
</dbReference>
<dbReference type="GO" id="GO:0032259">
    <property type="term" value="P:methylation"/>
    <property type="evidence" value="ECO:0007669"/>
    <property type="project" value="UniProtKB-KW"/>
</dbReference>
<keyword evidence="8" id="KW-1185">Reference proteome</keyword>
<evidence type="ECO:0000256" key="5">
    <source>
        <dbReference type="ARBA" id="ARBA00047942"/>
    </source>
</evidence>
<dbReference type="EC" id="2.1.1.72" evidence="1"/>
<evidence type="ECO:0000256" key="1">
    <source>
        <dbReference type="ARBA" id="ARBA00011900"/>
    </source>
</evidence>
<evidence type="ECO:0000259" key="6">
    <source>
        <dbReference type="Pfam" id="PF07669"/>
    </source>
</evidence>
<evidence type="ECO:0000256" key="2">
    <source>
        <dbReference type="ARBA" id="ARBA00022603"/>
    </source>
</evidence>
<dbReference type="InterPro" id="IPR050953">
    <property type="entry name" value="N4_N6_ade-DNA_methylase"/>
</dbReference>
<evidence type="ECO:0000313" key="8">
    <source>
        <dbReference type="Proteomes" id="UP001519273"/>
    </source>
</evidence>
<keyword evidence="3" id="KW-0808">Transferase</keyword>
<dbReference type="GO" id="GO:0008168">
    <property type="term" value="F:methyltransferase activity"/>
    <property type="evidence" value="ECO:0007669"/>
    <property type="project" value="UniProtKB-KW"/>
</dbReference>
<dbReference type="PRINTS" id="PR00507">
    <property type="entry name" value="N12N6MTFRASE"/>
</dbReference>